<reference evidence="2" key="1">
    <citation type="journal article" date="2019" name="Int. J. Syst. Evol. Microbiol.">
        <title>The Global Catalogue of Microorganisms (GCM) 10K type strain sequencing project: providing services to taxonomists for standard genome sequencing and annotation.</title>
        <authorList>
            <consortium name="The Broad Institute Genomics Platform"/>
            <consortium name="The Broad Institute Genome Sequencing Center for Infectious Disease"/>
            <person name="Wu L."/>
            <person name="Ma J."/>
        </authorList>
    </citation>
    <scope>NUCLEOTIDE SEQUENCE [LARGE SCALE GENOMIC DNA]</scope>
    <source>
        <strain evidence="2">CCUG 55131</strain>
    </source>
</reference>
<comment type="caution">
    <text evidence="1">The sequence shown here is derived from an EMBL/GenBank/DDBJ whole genome shotgun (WGS) entry which is preliminary data.</text>
</comment>
<organism evidence="1 2">
    <name type="scientific">Rhodobacter lacus</name>
    <dbReference type="NCBI Taxonomy" id="1641972"/>
    <lineage>
        <taxon>Bacteria</taxon>
        <taxon>Pseudomonadati</taxon>
        <taxon>Pseudomonadota</taxon>
        <taxon>Alphaproteobacteria</taxon>
        <taxon>Rhodobacterales</taxon>
        <taxon>Rhodobacter group</taxon>
        <taxon>Rhodobacter</taxon>
    </lineage>
</organism>
<accession>A0ABW5ABM0</accession>
<dbReference type="EMBL" id="JBHUIX010000013">
    <property type="protein sequence ID" value="MFD2175405.1"/>
    <property type="molecule type" value="Genomic_DNA"/>
</dbReference>
<dbReference type="RefSeq" id="WP_377392073.1">
    <property type="nucleotide sequence ID" value="NZ_JBHUIX010000013.1"/>
</dbReference>
<gene>
    <name evidence="1" type="ORF">ACFSM0_15025</name>
</gene>
<sequence length="50" mass="5417">MSFRSCHGDPPHKGPNLHVFAAFDTASFVAARLTLPLNGIEAYQPRHGSP</sequence>
<keyword evidence="2" id="KW-1185">Reference proteome</keyword>
<protein>
    <submittedName>
        <fullName evidence="1">Uncharacterized protein</fullName>
    </submittedName>
</protein>
<dbReference type="Proteomes" id="UP001597413">
    <property type="component" value="Unassembled WGS sequence"/>
</dbReference>
<evidence type="ECO:0000313" key="2">
    <source>
        <dbReference type="Proteomes" id="UP001597413"/>
    </source>
</evidence>
<evidence type="ECO:0000313" key="1">
    <source>
        <dbReference type="EMBL" id="MFD2175405.1"/>
    </source>
</evidence>
<name>A0ABW5ABM0_9RHOB</name>
<proteinExistence type="predicted"/>